<keyword evidence="2" id="KW-0472">Membrane</keyword>
<evidence type="ECO:0000256" key="1">
    <source>
        <dbReference type="SAM" id="MobiDB-lite"/>
    </source>
</evidence>
<feature type="region of interest" description="Disordered" evidence="1">
    <location>
        <begin position="319"/>
        <end position="377"/>
    </location>
</feature>
<accession>A0A5N5QSG8</accession>
<dbReference type="Proteomes" id="UP000383932">
    <property type="component" value="Unassembled WGS sequence"/>
</dbReference>
<protein>
    <submittedName>
        <fullName evidence="3">Vacuole protein</fullName>
    </submittedName>
</protein>
<proteinExistence type="predicted"/>
<evidence type="ECO:0000313" key="4">
    <source>
        <dbReference type="Proteomes" id="UP000383932"/>
    </source>
</evidence>
<feature type="transmembrane region" description="Helical" evidence="2">
    <location>
        <begin position="211"/>
        <end position="240"/>
    </location>
</feature>
<feature type="transmembrane region" description="Helical" evidence="2">
    <location>
        <begin position="87"/>
        <end position="105"/>
    </location>
</feature>
<dbReference type="AlphaFoldDB" id="A0A5N5QSG8"/>
<dbReference type="GO" id="GO:0015079">
    <property type="term" value="F:potassium ion transmembrane transporter activity"/>
    <property type="evidence" value="ECO:0007669"/>
    <property type="project" value="InterPro"/>
</dbReference>
<keyword evidence="2" id="KW-1133">Transmembrane helix</keyword>
<organism evidence="3 4">
    <name type="scientific">Ceratobasidium theobromae</name>
    <dbReference type="NCBI Taxonomy" id="1582974"/>
    <lineage>
        <taxon>Eukaryota</taxon>
        <taxon>Fungi</taxon>
        <taxon>Dikarya</taxon>
        <taxon>Basidiomycota</taxon>
        <taxon>Agaricomycotina</taxon>
        <taxon>Agaricomycetes</taxon>
        <taxon>Cantharellales</taxon>
        <taxon>Ceratobasidiaceae</taxon>
        <taxon>Ceratobasidium</taxon>
    </lineage>
</organism>
<dbReference type="PANTHER" id="PTHR36424:SF1">
    <property type="entry name" value="LOW AFFINITY K(+) TRANSPORTER 1-RELATED"/>
    <property type="match status" value="1"/>
</dbReference>
<dbReference type="GO" id="GO:0005886">
    <property type="term" value="C:plasma membrane"/>
    <property type="evidence" value="ECO:0007669"/>
    <property type="project" value="InterPro"/>
</dbReference>
<feature type="compositionally biased region" description="Low complexity" evidence="1">
    <location>
        <begin position="445"/>
        <end position="462"/>
    </location>
</feature>
<dbReference type="PANTHER" id="PTHR36424">
    <property type="entry name" value="PHEROMONE-REGULATED MEMBRANE PROTEIN 6"/>
    <property type="match status" value="1"/>
</dbReference>
<sequence>MCFSGPAWKREVVQDHKFDFIDTRDFHSKNFGIRVRYIWLYVLVLKSFLVYMSDIFTATTMLSSDGWTNQIYAKCGDHCAVDIQFDVAKWIFVGCIIFSFLLLAYEAHKAKKIIASRDISYAFTNVMANTYYSLRSYDHFCFFCQIENSTKKKDDFAFFVFFTFKGWKRLLLADGPRQSINALILYSFWQVNNQSWDPEDYLSTQDLLTSALFLTMMFTVLVFAGSVLLLIIAAFCYVPLLCYIQGNLKEYCCHKVDKRIAELIKRKNKLRLRRQAQLARKEAAGDFSHLKDKNGQVVGAPLQPTLPDIDIDDELEATPRMRRPMQQPPYAADQYWGPEPKGMDGYSMHSGYAPGQPGYHPSHNGRPDSYYDNASDYGSTAHLAPGYGQMPHMAMGDPRMQGPGNGPAGGYYANDPRYGYPEQAPYSQEPQYTQQEPQYAPPQEPHAQSQGQGQAPQYQAQAGDRRSQASGLAYDDPEDDKQAYPGGNSQQRGSLPAYDYRDGKEGGHGGSHAM</sequence>
<dbReference type="OrthoDB" id="2128042at2759"/>
<feature type="region of interest" description="Disordered" evidence="1">
    <location>
        <begin position="389"/>
        <end position="514"/>
    </location>
</feature>
<dbReference type="InterPro" id="IPR031606">
    <property type="entry name" value="Kch1/2"/>
</dbReference>
<keyword evidence="4" id="KW-1185">Reference proteome</keyword>
<dbReference type="EMBL" id="SSOP01000018">
    <property type="protein sequence ID" value="KAB5594654.1"/>
    <property type="molecule type" value="Genomic_DNA"/>
</dbReference>
<feature type="compositionally biased region" description="Low complexity" evidence="1">
    <location>
        <begin position="425"/>
        <end position="438"/>
    </location>
</feature>
<comment type="caution">
    <text evidence="3">The sequence shown here is derived from an EMBL/GenBank/DDBJ whole genome shotgun (WGS) entry which is preliminary data.</text>
</comment>
<reference evidence="3 4" key="1">
    <citation type="journal article" date="2019" name="Fungal Biol. Biotechnol.">
        <title>Draft genome sequence of fastidious pathogen Ceratobasidium theobromae, which causes vascular-streak dieback in Theobroma cacao.</title>
        <authorList>
            <person name="Ali S.S."/>
            <person name="Asman A."/>
            <person name="Shao J."/>
            <person name="Firmansyah A.P."/>
            <person name="Susilo A.W."/>
            <person name="Rosmana A."/>
            <person name="McMahon P."/>
            <person name="Junaid M."/>
            <person name="Guest D."/>
            <person name="Kheng T.Y."/>
            <person name="Meinhardt L.W."/>
            <person name="Bailey B.A."/>
        </authorList>
    </citation>
    <scope>NUCLEOTIDE SEQUENCE [LARGE SCALE GENOMIC DNA]</scope>
    <source>
        <strain evidence="3 4">CT2</strain>
    </source>
</reference>
<evidence type="ECO:0000313" key="3">
    <source>
        <dbReference type="EMBL" id="KAB5594654.1"/>
    </source>
</evidence>
<name>A0A5N5QSG8_9AGAM</name>
<evidence type="ECO:0000256" key="2">
    <source>
        <dbReference type="SAM" id="Phobius"/>
    </source>
</evidence>
<dbReference type="Pfam" id="PF16944">
    <property type="entry name" value="KCH"/>
    <property type="match status" value="1"/>
</dbReference>
<gene>
    <name evidence="3" type="ORF">CTheo_1976</name>
</gene>
<feature type="transmembrane region" description="Helical" evidence="2">
    <location>
        <begin position="38"/>
        <end position="58"/>
    </location>
</feature>
<keyword evidence="2" id="KW-0812">Transmembrane</keyword>